<dbReference type="KEGG" id="mth:MTH_1234"/>
<keyword evidence="2" id="KW-1185">Reference proteome</keyword>
<protein>
    <submittedName>
        <fullName evidence="1">Uncharacterized protein</fullName>
    </submittedName>
</protein>
<dbReference type="PATRIC" id="fig|187420.15.peg.1213"/>
<accession>O27302</accession>
<dbReference type="PaxDb" id="187420-MTH_1234"/>
<evidence type="ECO:0000313" key="2">
    <source>
        <dbReference type="Proteomes" id="UP000005223"/>
    </source>
</evidence>
<dbReference type="EMBL" id="AE000666">
    <property type="protein sequence ID" value="AAB85723.1"/>
    <property type="molecule type" value="Genomic_DNA"/>
</dbReference>
<dbReference type="HOGENOM" id="CLU_184180_0_0_2"/>
<dbReference type="PIR" id="H69031">
    <property type="entry name" value="H69031"/>
</dbReference>
<proteinExistence type="predicted"/>
<sequence>MFQHNTYGDAMKEELLKKCENLDSPDIMSSCRVLLELAEKKKDEIPEEDQTYLEMAENLKPSDVSKVLELALKIRESGDIKDAELKNAASKLIRAIEMS</sequence>
<dbReference type="STRING" id="187420.MTH_1234"/>
<reference evidence="1 2" key="1">
    <citation type="journal article" date="1997" name="J. Bacteriol.">
        <title>Complete genome sequence of Methanobacterium thermoautotrophicum deltaH: functional analysis and comparative genomics.</title>
        <authorList>
            <person name="Smith D.R."/>
            <person name="Doucette-Stamm L.A."/>
            <person name="Deloughery C."/>
            <person name="Lee H.-M."/>
            <person name="Dubois J."/>
            <person name="Aldredge T."/>
            <person name="Bashirzadeh R."/>
            <person name="Blakely D."/>
            <person name="Cook R."/>
            <person name="Gilbert K."/>
            <person name="Harrison D."/>
            <person name="Hoang L."/>
            <person name="Keagle P."/>
            <person name="Lumm W."/>
            <person name="Pothier B."/>
            <person name="Qiu D."/>
            <person name="Spadafora R."/>
            <person name="Vicare R."/>
            <person name="Wang Y."/>
            <person name="Wierzbowski J."/>
            <person name="Gibson R."/>
            <person name="Jiwani N."/>
            <person name="Caruso A."/>
            <person name="Bush D."/>
            <person name="Safer H."/>
            <person name="Patwell D."/>
            <person name="Prabhakar S."/>
            <person name="McDougall S."/>
            <person name="Shimer G."/>
            <person name="Goyal A."/>
            <person name="Pietrovski S."/>
            <person name="Church G.M."/>
            <person name="Daniels C.J."/>
            <person name="Mao J.-i."/>
            <person name="Rice P."/>
            <person name="Nolling J."/>
            <person name="Reeve J.N."/>
        </authorList>
    </citation>
    <scope>NUCLEOTIDE SEQUENCE [LARGE SCALE GENOMIC DNA]</scope>
    <source>
        <strain evidence="2">ATCC 29096 / DSM 1053 / JCM 10044 / NBRC 100330 / Delta H</strain>
    </source>
</reference>
<dbReference type="AlphaFoldDB" id="O27302"/>
<dbReference type="Proteomes" id="UP000005223">
    <property type="component" value="Chromosome"/>
</dbReference>
<name>O27302_METTH</name>
<gene>
    <name evidence="1" type="ordered locus">MTH_1234</name>
</gene>
<dbReference type="InParanoid" id="O27302"/>
<organism evidence="1 2">
    <name type="scientific">Methanothermobacter thermautotrophicus (strain ATCC 29096 / DSM 1053 / JCM 10044 / NBRC 100330 / Delta H)</name>
    <name type="common">Methanobacterium thermoautotrophicum</name>
    <dbReference type="NCBI Taxonomy" id="187420"/>
    <lineage>
        <taxon>Archaea</taxon>
        <taxon>Methanobacteriati</taxon>
        <taxon>Methanobacteriota</taxon>
        <taxon>Methanomada group</taxon>
        <taxon>Methanobacteria</taxon>
        <taxon>Methanobacteriales</taxon>
        <taxon>Methanobacteriaceae</taxon>
        <taxon>Methanothermobacter</taxon>
    </lineage>
</organism>
<evidence type="ECO:0000313" key="1">
    <source>
        <dbReference type="EMBL" id="AAB85723.1"/>
    </source>
</evidence>
<dbReference type="EnsemblBacteria" id="AAB85723">
    <property type="protein sequence ID" value="AAB85723"/>
    <property type="gene ID" value="MTH_1234"/>
</dbReference>